<dbReference type="InterPro" id="IPR056619">
    <property type="entry name" value="C8-3_MUC4"/>
</dbReference>
<dbReference type="Pfam" id="PF14670">
    <property type="entry name" value="FXa_inhibition"/>
    <property type="match status" value="1"/>
</dbReference>
<feature type="domain" description="EGF-like" evidence="12">
    <location>
        <begin position="2637"/>
        <end position="2683"/>
    </location>
</feature>
<dbReference type="Proteomes" id="UP001159427">
    <property type="component" value="Unassembled WGS sequence"/>
</dbReference>
<dbReference type="InterPro" id="IPR026823">
    <property type="entry name" value="cEGF"/>
</dbReference>
<feature type="domain" description="EGF-like" evidence="12">
    <location>
        <begin position="2828"/>
        <end position="2870"/>
    </location>
</feature>
<dbReference type="Gene3D" id="2.20.100.10">
    <property type="entry name" value="Thrombospondin type-1 (TSP1) repeat"/>
    <property type="match status" value="4"/>
</dbReference>
<dbReference type="InterPro" id="IPR035940">
    <property type="entry name" value="CAP_sf"/>
</dbReference>
<evidence type="ECO:0000256" key="3">
    <source>
        <dbReference type="ARBA" id="ARBA00022692"/>
    </source>
</evidence>
<accession>A0ABN8MEY4</accession>
<keyword evidence="17" id="KW-1185">Reference proteome</keyword>
<dbReference type="CDD" id="cd00054">
    <property type="entry name" value="EGF_CA"/>
    <property type="match status" value="3"/>
</dbReference>
<feature type="compositionally biased region" description="Low complexity" evidence="10">
    <location>
        <begin position="570"/>
        <end position="619"/>
    </location>
</feature>
<feature type="compositionally biased region" description="Low complexity" evidence="10">
    <location>
        <begin position="1570"/>
        <end position="1584"/>
    </location>
</feature>
<evidence type="ECO:0000256" key="7">
    <source>
        <dbReference type="ARBA" id="ARBA00023136"/>
    </source>
</evidence>
<dbReference type="PROSITE" id="PS51220">
    <property type="entry name" value="NIDO"/>
    <property type="match status" value="1"/>
</dbReference>
<feature type="compositionally biased region" description="Polar residues" evidence="10">
    <location>
        <begin position="824"/>
        <end position="845"/>
    </location>
</feature>
<dbReference type="SMART" id="SM00723">
    <property type="entry name" value="AMOP"/>
    <property type="match status" value="1"/>
</dbReference>
<dbReference type="SMART" id="SM00209">
    <property type="entry name" value="TSP1"/>
    <property type="match status" value="4"/>
</dbReference>
<dbReference type="SMART" id="SM00216">
    <property type="entry name" value="VWD"/>
    <property type="match status" value="1"/>
</dbReference>
<evidence type="ECO:0000256" key="6">
    <source>
        <dbReference type="ARBA" id="ARBA00022989"/>
    </source>
</evidence>
<dbReference type="InterPro" id="IPR036383">
    <property type="entry name" value="TSP1_rpt_sf"/>
</dbReference>
<dbReference type="SMART" id="SM00198">
    <property type="entry name" value="SCP"/>
    <property type="match status" value="1"/>
</dbReference>
<protein>
    <submittedName>
        <fullName evidence="16">Uncharacterized protein</fullName>
    </submittedName>
</protein>
<evidence type="ECO:0000259" key="12">
    <source>
        <dbReference type="PROSITE" id="PS50026"/>
    </source>
</evidence>
<dbReference type="Pfam" id="PF00188">
    <property type="entry name" value="CAP"/>
    <property type="match status" value="1"/>
</dbReference>
<dbReference type="Pfam" id="PF00094">
    <property type="entry name" value="VWD"/>
    <property type="match status" value="1"/>
</dbReference>
<evidence type="ECO:0000256" key="11">
    <source>
        <dbReference type="SAM" id="Phobius"/>
    </source>
</evidence>
<comment type="caution">
    <text evidence="16">The sequence shown here is derived from an EMBL/GenBank/DDBJ whole genome shotgun (WGS) entry which is preliminary data.</text>
</comment>
<dbReference type="SMART" id="SM00181">
    <property type="entry name" value="EGF"/>
    <property type="match status" value="6"/>
</dbReference>
<feature type="compositionally biased region" description="Pro residues" evidence="10">
    <location>
        <begin position="1250"/>
        <end position="1261"/>
    </location>
</feature>
<dbReference type="PROSITE" id="PS50856">
    <property type="entry name" value="AMOP"/>
    <property type="match status" value="1"/>
</dbReference>
<dbReference type="InterPro" id="IPR018097">
    <property type="entry name" value="EGF_Ca-bd_CS"/>
</dbReference>
<keyword evidence="2 9" id="KW-0245">EGF-like domain</keyword>
<dbReference type="PANTHER" id="PTHR13802:SF52">
    <property type="entry name" value="MUCIN-4"/>
    <property type="match status" value="1"/>
</dbReference>
<feature type="region of interest" description="Disordered" evidence="10">
    <location>
        <begin position="1244"/>
        <end position="1372"/>
    </location>
</feature>
<feature type="region of interest" description="Disordered" evidence="10">
    <location>
        <begin position="697"/>
        <end position="734"/>
    </location>
</feature>
<proteinExistence type="predicted"/>
<dbReference type="SMART" id="SM00179">
    <property type="entry name" value="EGF_CA"/>
    <property type="match status" value="4"/>
</dbReference>
<dbReference type="InterPro" id="IPR001881">
    <property type="entry name" value="EGF-like_Ca-bd_dom"/>
</dbReference>
<evidence type="ECO:0000256" key="4">
    <source>
        <dbReference type="ARBA" id="ARBA00022737"/>
    </source>
</evidence>
<dbReference type="SUPFAM" id="SSF57196">
    <property type="entry name" value="EGF/Laminin"/>
    <property type="match status" value="4"/>
</dbReference>
<dbReference type="PROSITE" id="PS01187">
    <property type="entry name" value="EGF_CA"/>
    <property type="match status" value="2"/>
</dbReference>
<feature type="domain" description="NIDO" evidence="14">
    <location>
        <begin position="1912"/>
        <end position="2091"/>
    </location>
</feature>
<keyword evidence="3 11" id="KW-0812">Transmembrane</keyword>
<dbReference type="InterPro" id="IPR014044">
    <property type="entry name" value="CAP_dom"/>
</dbReference>
<feature type="compositionally biased region" description="Polar residues" evidence="10">
    <location>
        <begin position="652"/>
        <end position="661"/>
    </location>
</feature>
<feature type="region of interest" description="Disordered" evidence="10">
    <location>
        <begin position="811"/>
        <end position="845"/>
    </location>
</feature>
<dbReference type="Pfam" id="PF06119">
    <property type="entry name" value="NIDO"/>
    <property type="match status" value="1"/>
</dbReference>
<dbReference type="Gene3D" id="3.40.33.10">
    <property type="entry name" value="CAP"/>
    <property type="match status" value="1"/>
</dbReference>
<dbReference type="SMART" id="SM00539">
    <property type="entry name" value="NIDO"/>
    <property type="match status" value="1"/>
</dbReference>
<dbReference type="InterPro" id="IPR034113">
    <property type="entry name" value="SCP_GAPR1-like"/>
</dbReference>
<name>A0ABN8MEY4_9CNID</name>
<feature type="compositionally biased region" description="Low complexity" evidence="10">
    <location>
        <begin position="1546"/>
        <end position="1562"/>
    </location>
</feature>
<feature type="domain" description="EGF-like" evidence="12">
    <location>
        <begin position="2684"/>
        <end position="2720"/>
    </location>
</feature>
<dbReference type="InterPro" id="IPR000742">
    <property type="entry name" value="EGF"/>
</dbReference>
<feature type="compositionally biased region" description="Low complexity" evidence="10">
    <location>
        <begin position="627"/>
        <end position="644"/>
    </location>
</feature>
<feature type="compositionally biased region" description="Low complexity" evidence="10">
    <location>
        <begin position="449"/>
        <end position="485"/>
    </location>
</feature>
<evidence type="ECO:0000259" key="15">
    <source>
        <dbReference type="PROSITE" id="PS51233"/>
    </source>
</evidence>
<feature type="compositionally biased region" description="Low complexity" evidence="10">
    <location>
        <begin position="493"/>
        <end position="504"/>
    </location>
</feature>
<feature type="region of interest" description="Disordered" evidence="10">
    <location>
        <begin position="570"/>
        <end position="661"/>
    </location>
</feature>
<evidence type="ECO:0000256" key="10">
    <source>
        <dbReference type="SAM" id="MobiDB-lite"/>
    </source>
</evidence>
<evidence type="ECO:0000256" key="2">
    <source>
        <dbReference type="ARBA" id="ARBA00022536"/>
    </source>
</evidence>
<organism evidence="16 17">
    <name type="scientific">Porites evermanni</name>
    <dbReference type="NCBI Taxonomy" id="104178"/>
    <lineage>
        <taxon>Eukaryota</taxon>
        <taxon>Metazoa</taxon>
        <taxon>Cnidaria</taxon>
        <taxon>Anthozoa</taxon>
        <taxon>Hexacorallia</taxon>
        <taxon>Scleractinia</taxon>
        <taxon>Fungiina</taxon>
        <taxon>Poritidae</taxon>
        <taxon>Porites</taxon>
    </lineage>
</organism>
<feature type="compositionally biased region" description="Polar residues" evidence="10">
    <location>
        <begin position="415"/>
        <end position="431"/>
    </location>
</feature>
<evidence type="ECO:0000259" key="13">
    <source>
        <dbReference type="PROSITE" id="PS50856"/>
    </source>
</evidence>
<dbReference type="InterPro" id="IPR005533">
    <property type="entry name" value="AMOP_dom"/>
</dbReference>
<evidence type="ECO:0000313" key="17">
    <source>
        <dbReference type="Proteomes" id="UP001159427"/>
    </source>
</evidence>
<keyword evidence="8" id="KW-1015">Disulfide bond</keyword>
<evidence type="ECO:0000256" key="5">
    <source>
        <dbReference type="ARBA" id="ARBA00022837"/>
    </source>
</evidence>
<keyword evidence="7 11" id="KW-0472">Membrane</keyword>
<feature type="compositionally biased region" description="Polar residues" evidence="10">
    <location>
        <begin position="1339"/>
        <end position="1359"/>
    </location>
</feature>
<evidence type="ECO:0000313" key="16">
    <source>
        <dbReference type="EMBL" id="CAH3028256.1"/>
    </source>
</evidence>
<feature type="domain" description="AMOP" evidence="13">
    <location>
        <begin position="2094"/>
        <end position="2234"/>
    </location>
</feature>
<dbReference type="PROSITE" id="PS50026">
    <property type="entry name" value="EGF_3"/>
    <property type="match status" value="4"/>
</dbReference>
<dbReference type="InterPro" id="IPR051495">
    <property type="entry name" value="Epithelial_Barrier/Signaling"/>
</dbReference>
<dbReference type="EMBL" id="CALNXI010000500">
    <property type="protein sequence ID" value="CAH3028256.1"/>
    <property type="molecule type" value="Genomic_DNA"/>
</dbReference>
<dbReference type="Pfam" id="PF23263">
    <property type="entry name" value="C8-3_MUC4"/>
    <property type="match status" value="1"/>
</dbReference>
<dbReference type="InterPro" id="IPR001283">
    <property type="entry name" value="CRISP-related"/>
</dbReference>
<dbReference type="SUPFAM" id="SSF55797">
    <property type="entry name" value="PR-1-like"/>
    <property type="match status" value="1"/>
</dbReference>
<dbReference type="Gene3D" id="2.10.25.10">
    <property type="entry name" value="Laminin"/>
    <property type="match status" value="5"/>
</dbReference>
<sequence>MCLHKQCFSFYMYITSISSVSWDISSTSTPLVMLSSSKLSSDTVPTSSFSSDIISNSTPPTDIMSSSTAVPDILWTSHATSDIMTISTVAPDIMWTSTASSDTIASTSTAALDIDPTSTVAPDITLALSATSDIESTSTATLDIDQTSAVAPDIVWTSTATLDIASTSTATLNIDSTSAVTPDIVWTSSSTSDMMTSSTVAPDIELTSTVASGIDLTTSFALHIEQTSTFSPDIELTSKAASNIVLTSAVAPNNESISTFTPDVRSTTTATSDFDLSSSDSSYIVSLSTITVDIVSKSSAAPDIVSTTTATPDIVSPTTITVDMIFKSTAASDIVPSSTVMSAVPTTTETPGATTEPYDATTGPPDTTTGPPDTTTRPSDTTTRPPSITNGLLGNITGPTDTTTGLPDITAGPTKVTTRPQDNTTRPQVITSGLPDITTGPTDNTTRIPDITAGPADTTTGPTDTSSGPTDTTTGPPKTTTGAPDFTTGLIDTKTGPPVTTTRPPGIIWQKIELLGGQIEHRNHLMMCSVKTNGRKVVFLAIVEFKSRLDDKILMILVSTAVPATMEATTTTPLDITTGPRDTTPGPPDVTTAPTDTSIGQLDITTGPTDAATAPPDITNPLPDSKTGPPDTTAGPPGMTTGLPETTPQPPGITNSPTDFTNGPPVITTGLPGITTGPPGATSGIQGIMTGPQGNITEDINTTTGPPDTRTEPPDTTTEPPGITNLPPDITNRPPVITTGLPGITTEPPETTGPPGVITGPPGAISGIPGIMTGPQGIINEHINTTTGPPGITSGPPDITNRPPVTATALSDITTEPPGITTGAPETTSGPSGITSGPPDTTTGSLDITTGILDTTTEQQDTTTVPVEITKPTSTTPEINPLPTTALPCDRIRREPTQEDINNSFVVVTQGLSIPQWCFSEDLFRQRLAEYVAEFCINSGSCSIIPPPDPKIVQIAPGFPVQNTPLKVRLYINLDAGVNSSSGMTTLTLSKVETFLDAFVQNASAMLGVQVSVDGGFTEWSQYGQCSSSCGTGIQIRTRTCTNPPPVNNGSDCRGPRNETQNCTSGSCPETVVNLVCMFYVDKPEVQASLTFFEQDCLDRHNSRRFQHGTGALVWDEAIASGARNWSQFLLQNQSLLHDRTHSFGENLGFLAIPAQNICNSAAETSCVRCSQIVDQWYSEVSNYNFNDGTPIDPSLPYLHFTQVVWRSSSKFGMGVASGGNSHYFVARYDPRGNVGGRFVREVPRIQLPPVAPTTTPPAPPDTTTGPPETTTNPPEITTAPLDTTTSPPDTTTGPPDTATAPPDTTTTSPDTTTGPLVTTPSPSETTTSPPELTTASPDTSTVPPDITTSPPGVTTGPCNRTRRRPLPEDESNSISMEIVGFSIPQWCQNEDQYKKSFSAFVDDYCRRRSGTCGVPQVLNASEVFLQPGYPMAMSPIRIKVYVRLPAGGDTSVSLERRLLANVLQPLVQNITNTFGVQISVDGNFTEWGVWGQCSSSCGPGTQVRTRTCTSPPPINNGSDCMGPKFDTQPCDDFPCPTIEPTTDASSVGVPTTGPPSTDSPTTGPPATGPPTTGSPTTGIPTTSQPCVFPTRRPVSQEEVNNAISIIIRNINLQQWCVREGAFKQELVPFVIDVCSRNASQCGNISALPADEVLINIVPGFPIQFNPVEVRFYVRLKTGLNAYQTLDREIVTVILQSSLQNASDTLGIQITVAGNFSEWSDWGPCSSSCGTGTQNRTRTCTNPPPVNNGSDCEGFRVEERLCNGSSCPVDGNYTEWTLWGQCSATCDNGTQTRYRSCINPAPLNGGRDCDGPRNETQLCIIEACTPRLYPYGVQFNDVRLPNSPSLTSFCFRINIDGQGIPFVLRRHRRIYVCRNGMLKFISSRVILWPERFPGRRNEDGIQRFRSSFILAPYWAVISHAAFGNQPASSKVFYQVYKKHPMNSNNDKKVFKRANRDVQRYQTNPTIPLFEASWILVVTWVNIYPSGFPLVQTANTFQAVLMSDGHHTFTLFNYPENGIKWSTPTPGLFRPVWQNTAELPVAGYNAGVGFNSPSLRYVNLPRSGTVDVDTLDALPGTATNRLGRWFYRLDENSPFQDLSSRTCAVWIRQQFNVQRPLNLPACPCQFNQATLDKRFFVDYNGTLATRNNGTICAYSIPTVTSRWLQQCCYTDIPGGGKVLSLGPPEGGSPLLIPFTGAPGLSDFEGRDACCNTSSLCSFYYRLRPSRSCVDYILRRRGFIWGDPHFTTLDNTTYTFNGLGEYTMIVIDNGVFEMQARTRRTTGRGLGTVFSAAAAKEENTAIVEGRIDNKGGLEVLVAGRPYDISSIAQFGARLPEANITLIRDSDGSVTALFPSGISFIFANVERALSISFDGPVEFKNRTRGLLGTWNDDPSDDFVTPDGKMLPAEASPQEIHYKFGLKWQIDASKSLFSYGANESSAAFIDLSYVPMFIDNITWTNDSFRLQAERVCGNNTNCLFDAAVTVDTSYGWTTRRQEENNNQVNRELASFPPRIHGPNVINATINQTIELNITAEHNSSDYFVFTVWNFPNVEIVANTSQYLVIRWHPISTQTVEPVFDVTGSDGSSSELRPMIVLCPCKHPSRCIEDEVVQIQRESGARFIILSCGCPSGFTGQFCKSKIDACVENNQPCFPGVKCHDLNSSGGKAGYRCDPCPAGYRGDGAICEDIDECALNVSKCSQLCINSPGSYLCDCNHGYQLDNDHTSCKGRNCTCFEGFQVDPNDNTVCIPILSCNATATGCQQVCAMVHGLPKCSCHKGYDLDNDGKTCHDINECTTHKHKCSQLCHNSDGSYKCSCRPGFTLSSDGVTCNDIDECGLIDELYCAGPLDVCFNTIGSFRCDCQHGFQRVNNTCEENFPEIKARFQTSAPTFSVKTDLVPKDGINNAVAMTLKDTNLEEWRGGLSISFKDAVTRVAVAYCEQGKDAECYNTAVVKRSVSGETLTGSVELLKKFPKEQRSYLVVAFYVILQNSQGEGYVMNQNALVDALKESVAVLSSSIKKEVYNIQAYLKEDRISPPSRESQIDKLQNKWIIIGVSATIAFVMVMVMIALFRRNRENSYHPTKLVTNIEFFTLRWNRDGTREDDMFLGIPNPGITSTTTTL</sequence>
<dbReference type="InterPro" id="IPR000152">
    <property type="entry name" value="EGF-type_Asp/Asn_hydroxyl_site"/>
</dbReference>
<feature type="compositionally biased region" description="Low complexity" evidence="10">
    <location>
        <begin position="1262"/>
        <end position="1338"/>
    </location>
</feature>
<dbReference type="PROSITE" id="PS51233">
    <property type="entry name" value="VWFD"/>
    <property type="match status" value="1"/>
</dbReference>
<evidence type="ECO:0000259" key="14">
    <source>
        <dbReference type="PROSITE" id="PS51220"/>
    </source>
</evidence>
<keyword evidence="4" id="KW-0677">Repeat</keyword>
<keyword evidence="5" id="KW-0106">Calcium</keyword>
<dbReference type="CDD" id="cd05382">
    <property type="entry name" value="CAP_GAPR1-like"/>
    <property type="match status" value="1"/>
</dbReference>
<dbReference type="InterPro" id="IPR003886">
    <property type="entry name" value="NIDO_dom"/>
</dbReference>
<feature type="compositionally biased region" description="Low complexity" evidence="10">
    <location>
        <begin position="345"/>
        <end position="387"/>
    </location>
</feature>
<dbReference type="PRINTS" id="PR00837">
    <property type="entry name" value="V5TPXLIKE"/>
</dbReference>
<feature type="region of interest" description="Disordered" evidence="10">
    <location>
        <begin position="1532"/>
        <end position="1590"/>
    </location>
</feature>
<feature type="transmembrane region" description="Helical" evidence="11">
    <location>
        <begin position="3046"/>
        <end position="3067"/>
    </location>
</feature>
<feature type="region of interest" description="Disordered" evidence="10">
    <location>
        <begin position="343"/>
        <end position="504"/>
    </location>
</feature>
<feature type="compositionally biased region" description="Low complexity" evidence="10">
    <location>
        <begin position="396"/>
        <end position="410"/>
    </location>
</feature>
<comment type="caution">
    <text evidence="9">Lacks conserved residue(s) required for the propagation of feature annotation.</text>
</comment>
<gene>
    <name evidence="16" type="ORF">PEVE_00033650</name>
</gene>
<feature type="domain" description="VWFD" evidence="15">
    <location>
        <begin position="2234"/>
        <end position="2428"/>
    </location>
</feature>
<dbReference type="PROSITE" id="PS01186">
    <property type="entry name" value="EGF_2"/>
    <property type="match status" value="2"/>
</dbReference>
<comment type="subcellular location">
    <subcellularLocation>
        <location evidence="1">Membrane</location>
    </subcellularLocation>
</comment>
<dbReference type="Pfam" id="PF00090">
    <property type="entry name" value="TSP_1"/>
    <property type="match status" value="4"/>
</dbReference>
<dbReference type="InterPro" id="IPR000884">
    <property type="entry name" value="TSP1_rpt"/>
</dbReference>
<dbReference type="InterPro" id="IPR001846">
    <property type="entry name" value="VWF_type-D"/>
</dbReference>
<dbReference type="SUPFAM" id="SSF82895">
    <property type="entry name" value="TSP-1 type 1 repeat"/>
    <property type="match status" value="4"/>
</dbReference>
<dbReference type="PROSITE" id="PS00010">
    <property type="entry name" value="ASX_HYDROXYL"/>
    <property type="match status" value="3"/>
</dbReference>
<evidence type="ECO:0000256" key="9">
    <source>
        <dbReference type="PROSITE-ProRule" id="PRU00076"/>
    </source>
</evidence>
<keyword evidence="6 11" id="KW-1133">Transmembrane helix</keyword>
<dbReference type="PANTHER" id="PTHR13802">
    <property type="entry name" value="MUCIN 4-RELATED"/>
    <property type="match status" value="1"/>
</dbReference>
<dbReference type="Pfam" id="PF12662">
    <property type="entry name" value="cEGF"/>
    <property type="match status" value="2"/>
</dbReference>
<evidence type="ECO:0000256" key="8">
    <source>
        <dbReference type="ARBA" id="ARBA00023157"/>
    </source>
</evidence>
<feature type="compositionally biased region" description="Low complexity" evidence="10">
    <location>
        <begin position="702"/>
        <end position="724"/>
    </location>
</feature>
<dbReference type="PROSITE" id="PS50092">
    <property type="entry name" value="TSP1"/>
    <property type="match status" value="4"/>
</dbReference>
<feature type="domain" description="EGF-like" evidence="12">
    <location>
        <begin position="2787"/>
        <end position="2827"/>
    </location>
</feature>
<reference evidence="16 17" key="1">
    <citation type="submission" date="2022-05" db="EMBL/GenBank/DDBJ databases">
        <authorList>
            <consortium name="Genoscope - CEA"/>
            <person name="William W."/>
        </authorList>
    </citation>
    <scope>NUCLEOTIDE SEQUENCE [LARGE SCALE GENOMIC DNA]</scope>
</reference>
<evidence type="ECO:0000256" key="1">
    <source>
        <dbReference type="ARBA" id="ARBA00004370"/>
    </source>
</evidence>